<feature type="region of interest" description="Disordered" evidence="1">
    <location>
        <begin position="184"/>
        <end position="205"/>
    </location>
</feature>
<comment type="caution">
    <text evidence="2">The sequence shown here is derived from an EMBL/GenBank/DDBJ whole genome shotgun (WGS) entry which is preliminary data.</text>
</comment>
<dbReference type="Proteomes" id="UP000326759">
    <property type="component" value="Unassembled WGS sequence"/>
</dbReference>
<dbReference type="EMBL" id="SEYY01001662">
    <property type="protein sequence ID" value="KAB7505179.1"/>
    <property type="molecule type" value="Genomic_DNA"/>
</dbReference>
<dbReference type="OrthoDB" id="10573860at2759"/>
<name>A0A5N5TG65_9CRUS</name>
<protein>
    <submittedName>
        <fullName evidence="2">Uncharacterized protein</fullName>
    </submittedName>
</protein>
<organism evidence="2 3">
    <name type="scientific">Armadillidium nasatum</name>
    <dbReference type="NCBI Taxonomy" id="96803"/>
    <lineage>
        <taxon>Eukaryota</taxon>
        <taxon>Metazoa</taxon>
        <taxon>Ecdysozoa</taxon>
        <taxon>Arthropoda</taxon>
        <taxon>Crustacea</taxon>
        <taxon>Multicrustacea</taxon>
        <taxon>Malacostraca</taxon>
        <taxon>Eumalacostraca</taxon>
        <taxon>Peracarida</taxon>
        <taxon>Isopoda</taxon>
        <taxon>Oniscidea</taxon>
        <taxon>Crinocheta</taxon>
        <taxon>Armadillidiidae</taxon>
        <taxon>Armadillidium</taxon>
    </lineage>
</organism>
<accession>A0A5N5TG65</accession>
<evidence type="ECO:0000313" key="3">
    <source>
        <dbReference type="Proteomes" id="UP000326759"/>
    </source>
</evidence>
<reference evidence="2 3" key="1">
    <citation type="journal article" date="2019" name="PLoS Biol.">
        <title>Sex chromosomes control vertical transmission of feminizing Wolbachia symbionts in an isopod.</title>
        <authorList>
            <person name="Becking T."/>
            <person name="Chebbi M.A."/>
            <person name="Giraud I."/>
            <person name="Moumen B."/>
            <person name="Laverre T."/>
            <person name="Caubet Y."/>
            <person name="Peccoud J."/>
            <person name="Gilbert C."/>
            <person name="Cordaux R."/>
        </authorList>
    </citation>
    <scope>NUCLEOTIDE SEQUENCE [LARGE SCALE GENOMIC DNA]</scope>
    <source>
        <strain evidence="2">ANa2</strain>
        <tissue evidence="2">Whole body excluding digestive tract and cuticle</tissue>
    </source>
</reference>
<feature type="compositionally biased region" description="Low complexity" evidence="1">
    <location>
        <begin position="191"/>
        <end position="205"/>
    </location>
</feature>
<evidence type="ECO:0000313" key="2">
    <source>
        <dbReference type="EMBL" id="KAB7505179.1"/>
    </source>
</evidence>
<sequence>MNNYTKTYLKNVLQQTRNLPIDVSYSFIISQQRRLSESLVDENGSFCENCSCPWSTGYNRLRLLAPPRKLSDIRFLDKRKEIRRISRRQRLRLSLHEDGQNALVSECKVCKGEVVKKFTLPKKKEKKLNSVNVEEEKKLKKKKKKKRNKDLNAGLLVPQELLKDPKLKKKDKDKSLVEIVDLKSKDRLKSSNDNNNNNSKSSSRLYADDELLTHYRHFSAYGEMTKVPLGE</sequence>
<dbReference type="AlphaFoldDB" id="A0A5N5TG65"/>
<gene>
    <name evidence="2" type="ORF">Anas_01789</name>
</gene>
<keyword evidence="3" id="KW-1185">Reference proteome</keyword>
<proteinExistence type="predicted"/>
<evidence type="ECO:0000256" key="1">
    <source>
        <dbReference type="SAM" id="MobiDB-lite"/>
    </source>
</evidence>